<sequence length="237" mass="25117">MNMITGTEDMIIISPDDMDADELRSGLTRVLGLDGEVADSLLIAAVRSLAAMDAAAAAATGVEAPSVEYPGTAFPAGVRDLHVVLTQVLGLDYMDAGHVSGTREILEVVRNLAVFSAVLDEHAAGELTGIARPRVFGEGILGAGTGYRVCARRAGVRSCLSWSWEFLEEGRVRTSGGPCGSESAALYGAAGHRFSKVRPRGEYSRRETDELGILLRDRADAISRLGQLYLTPGRALV</sequence>
<name>A0A0J8UB80_9MYCO</name>
<organism evidence="1 2">
    <name type="scientific">Mycolicibacterium conceptionense</name>
    <dbReference type="NCBI Taxonomy" id="451644"/>
    <lineage>
        <taxon>Bacteria</taxon>
        <taxon>Bacillati</taxon>
        <taxon>Actinomycetota</taxon>
        <taxon>Actinomycetes</taxon>
        <taxon>Mycobacteriales</taxon>
        <taxon>Mycobacteriaceae</taxon>
        <taxon>Mycolicibacterium</taxon>
    </lineage>
</organism>
<evidence type="ECO:0000313" key="2">
    <source>
        <dbReference type="Proteomes" id="UP000037594"/>
    </source>
</evidence>
<reference evidence="1 2" key="1">
    <citation type="submission" date="2015-06" db="EMBL/GenBank/DDBJ databases">
        <title>Genome sequence of Mycobacterium conceptionense strain MLE.</title>
        <authorList>
            <person name="Greninger A.L."/>
            <person name="Cunningham G."/>
            <person name="Chiu C.Y."/>
            <person name="Miller S."/>
        </authorList>
    </citation>
    <scope>NUCLEOTIDE SEQUENCE [LARGE SCALE GENOMIC DNA]</scope>
    <source>
        <strain evidence="1 2">MLE</strain>
    </source>
</reference>
<accession>A0A0J8UB80</accession>
<comment type="caution">
    <text evidence="1">The sequence shown here is derived from an EMBL/GenBank/DDBJ whole genome shotgun (WGS) entry which is preliminary data.</text>
</comment>
<dbReference type="EMBL" id="LFOD01000012">
    <property type="protein sequence ID" value="KMV17630.1"/>
    <property type="molecule type" value="Genomic_DNA"/>
</dbReference>
<proteinExistence type="predicted"/>
<evidence type="ECO:0000313" key="1">
    <source>
        <dbReference type="EMBL" id="KMV17630.1"/>
    </source>
</evidence>
<protein>
    <submittedName>
        <fullName evidence="1">Uncharacterized protein</fullName>
    </submittedName>
</protein>
<dbReference type="Proteomes" id="UP000037594">
    <property type="component" value="Unassembled WGS sequence"/>
</dbReference>
<dbReference type="PATRIC" id="fig|451644.5.peg.3155"/>
<gene>
    <name evidence="1" type="ORF">ACT17_15220</name>
</gene>
<dbReference type="AlphaFoldDB" id="A0A0J8UB80"/>